<dbReference type="InterPro" id="IPR001078">
    <property type="entry name" value="2-oxoacid_DH_actylTfrase"/>
</dbReference>
<sequence length="78" mass="8713">MERQPFSSLRRKIAQNMIQSKNTSAHVLQAVEADFFGVERVRSFMKGAWRSAEGASLTYLLHCPGGVPCLARLSRSQC</sequence>
<evidence type="ECO:0000313" key="3">
    <source>
        <dbReference type="Proteomes" id="UP000324996"/>
    </source>
</evidence>
<dbReference type="EMBL" id="BKCN01000007">
    <property type="protein sequence ID" value="GER04072.1"/>
    <property type="molecule type" value="Genomic_DNA"/>
</dbReference>
<evidence type="ECO:0000313" key="2">
    <source>
        <dbReference type="EMBL" id="GER04072.1"/>
    </source>
</evidence>
<dbReference type="GO" id="GO:0016746">
    <property type="term" value="F:acyltransferase activity"/>
    <property type="evidence" value="ECO:0007669"/>
    <property type="project" value="InterPro"/>
</dbReference>
<dbReference type="AlphaFoldDB" id="A0A5A7N6X8"/>
<organism evidence="2 3">
    <name type="scientific">Iodidimonas nitroreducens</name>
    <dbReference type="NCBI Taxonomy" id="1236968"/>
    <lineage>
        <taxon>Bacteria</taxon>
        <taxon>Pseudomonadati</taxon>
        <taxon>Pseudomonadota</taxon>
        <taxon>Alphaproteobacteria</taxon>
        <taxon>Iodidimonadales</taxon>
        <taxon>Iodidimonadaceae</taxon>
        <taxon>Iodidimonas</taxon>
    </lineage>
</organism>
<keyword evidence="3" id="KW-1185">Reference proteome</keyword>
<dbReference type="InterPro" id="IPR023213">
    <property type="entry name" value="CAT-like_dom_sf"/>
</dbReference>
<feature type="domain" description="2-oxoacid dehydrogenase acyltransferase catalytic" evidence="1">
    <location>
        <begin position="2"/>
        <end position="60"/>
    </location>
</feature>
<name>A0A5A7N6X8_9PROT</name>
<accession>A0A5A7N6X8</accession>
<comment type="caution">
    <text evidence="2">The sequence shown here is derived from an EMBL/GenBank/DDBJ whole genome shotgun (WGS) entry which is preliminary data.</text>
</comment>
<dbReference type="Pfam" id="PF00198">
    <property type="entry name" value="2-oxoacid_dh"/>
    <property type="match status" value="1"/>
</dbReference>
<dbReference type="SUPFAM" id="SSF52777">
    <property type="entry name" value="CoA-dependent acyltransferases"/>
    <property type="match status" value="1"/>
</dbReference>
<dbReference type="Proteomes" id="UP000324996">
    <property type="component" value="Unassembled WGS sequence"/>
</dbReference>
<reference evidence="2 3" key="1">
    <citation type="submission" date="2019-09" db="EMBL/GenBank/DDBJ databases">
        <title>NBRP : Genome information of microbial organism related human and environment.</title>
        <authorList>
            <person name="Hattori M."/>
            <person name="Oshima K."/>
            <person name="Inaba H."/>
            <person name="Suda W."/>
            <person name="Sakamoto M."/>
            <person name="Iino T."/>
            <person name="Kitahara M."/>
            <person name="Oshida Y."/>
            <person name="Iida T."/>
            <person name="Kudo T."/>
            <person name="Itoh T."/>
            <person name="Ohkuma M."/>
        </authorList>
    </citation>
    <scope>NUCLEOTIDE SEQUENCE [LARGE SCALE GENOMIC DNA]</scope>
    <source>
        <strain evidence="2 3">Q-1</strain>
    </source>
</reference>
<protein>
    <recommendedName>
        <fullName evidence="1">2-oxoacid dehydrogenase acyltransferase catalytic domain-containing protein</fullName>
    </recommendedName>
</protein>
<proteinExistence type="predicted"/>
<dbReference type="Gene3D" id="3.30.559.10">
    <property type="entry name" value="Chloramphenicol acetyltransferase-like domain"/>
    <property type="match status" value="1"/>
</dbReference>
<gene>
    <name evidence="2" type="ORF">JCM17846_17540</name>
</gene>
<evidence type="ECO:0000259" key="1">
    <source>
        <dbReference type="Pfam" id="PF00198"/>
    </source>
</evidence>